<feature type="signal peptide" evidence="1">
    <location>
        <begin position="1"/>
        <end position="23"/>
    </location>
</feature>
<dbReference type="Pfam" id="PF00754">
    <property type="entry name" value="F5_F8_type_C"/>
    <property type="match status" value="1"/>
</dbReference>
<name>A0A5M8P4R2_9BACT</name>
<dbReference type="AlphaFoldDB" id="A0A5M8P4R2"/>
<dbReference type="Proteomes" id="UP000324575">
    <property type="component" value="Unassembled WGS sequence"/>
</dbReference>
<dbReference type="Pfam" id="PF11958">
    <property type="entry name" value="DUF3472"/>
    <property type="match status" value="1"/>
</dbReference>
<dbReference type="InterPro" id="IPR008979">
    <property type="entry name" value="Galactose-bd-like_sf"/>
</dbReference>
<dbReference type="SUPFAM" id="SSF49785">
    <property type="entry name" value="Galactose-binding domain-like"/>
    <property type="match status" value="1"/>
</dbReference>
<dbReference type="InterPro" id="IPR021862">
    <property type="entry name" value="DUF3472"/>
</dbReference>
<protein>
    <recommendedName>
        <fullName evidence="2">F5/8 type C domain-containing protein</fullName>
    </recommendedName>
</protein>
<sequence length="735" mass="82009">MSKKNVRYIGLICCLGCSLSLLAQVPQLTIEQGDSLILDLGGQIPDGTAIRWERSSNLSSWSPVPPSNSPVMRFLPAAPQYFRSRITKPDCPAYYTDTVQVNLLKNWSGTGSKLNAGRSYIIPYVSSSAGLITDEKGSLTEWTNVNRKAVWYLYQQAGRYDLNFILTLTNRSTRDFVMTCSPAFAGLDFEPVTRDFSYTGIGKKDSVWMISTTFPKTGYYRYELESKNNAGTIIISDLLVKGYSTPDKPITVAPHTTDYLSSPSVHLHYSSTAPNTSGKVNDWIYQEVLVPDSAVSPIATYWESIGFEGGYMGLQHNGENHKRILFSVWDQIDADYYARIGRSCPADSLVSLVDKGDNIHANAFGNEGTGGQSYFADARTWTEGYPVKFLFNVRKDEADCSICTSGKKPTVILSAWYCAYEPGNAPEGIPEEMKGWKYIASWRRPFVNNYQEGTGSFLENFGWSNGHLVRKGYYYNTWAHNATTNTWNHFNHCYGSNTDGATGQRIDYEHGISTDSEHADKFYMLSGGYGNTRKQSSYTLPLKTIDQFPYLKNLELKPFADRVDQALVAEQELKDLLNSVKDKSAWTLKYYSSQAATGEGSNGFARLIIDGKKDTYWHSQWQSGGSTFPHILVFDMAEEQTLHGVVFTLSGGSDRFMKDISIGVSNTFSGSSTGTNTQATNDANWTNAWAGDTPDSGSYYLPFDQPVTSRYIRLKIRSGWGNGDPNIRINELDVF</sequence>
<proteinExistence type="predicted"/>
<evidence type="ECO:0000256" key="1">
    <source>
        <dbReference type="SAM" id="SignalP"/>
    </source>
</evidence>
<gene>
    <name evidence="3" type="ORF">EZS26_000466</name>
    <name evidence="4" type="ORF">EZS26_000501</name>
</gene>
<dbReference type="Gene3D" id="2.60.120.260">
    <property type="entry name" value="Galactose-binding domain-like"/>
    <property type="match status" value="1"/>
</dbReference>
<reference evidence="3 5" key="1">
    <citation type="submission" date="2019-03" db="EMBL/GenBank/DDBJ databases">
        <title>Single cell metagenomics reveals metabolic interactions within the superorganism composed of flagellate Streblomastix strix and complex community of Bacteroidetes bacteria on its surface.</title>
        <authorList>
            <person name="Treitli S.C."/>
            <person name="Kolisko M."/>
            <person name="Husnik F."/>
            <person name="Keeling P."/>
            <person name="Hampl V."/>
        </authorList>
    </citation>
    <scope>NUCLEOTIDE SEQUENCE [LARGE SCALE GENOMIC DNA]</scope>
    <source>
        <strain evidence="3">St1</strain>
    </source>
</reference>
<dbReference type="PROSITE" id="PS50022">
    <property type="entry name" value="FA58C_3"/>
    <property type="match status" value="1"/>
</dbReference>
<dbReference type="EMBL" id="SNRX01000002">
    <property type="protein sequence ID" value="KAA6303341.1"/>
    <property type="molecule type" value="Genomic_DNA"/>
</dbReference>
<dbReference type="InterPro" id="IPR000421">
    <property type="entry name" value="FA58C"/>
</dbReference>
<evidence type="ECO:0000313" key="5">
    <source>
        <dbReference type="Proteomes" id="UP000324575"/>
    </source>
</evidence>
<keyword evidence="1" id="KW-0732">Signal</keyword>
<evidence type="ECO:0000259" key="2">
    <source>
        <dbReference type="PROSITE" id="PS50022"/>
    </source>
</evidence>
<comment type="caution">
    <text evidence="3">The sequence shown here is derived from an EMBL/GenBank/DDBJ whole genome shotgun (WGS) entry which is preliminary data.</text>
</comment>
<feature type="domain" description="F5/8 type C" evidence="2">
    <location>
        <begin position="573"/>
        <end position="735"/>
    </location>
</feature>
<evidence type="ECO:0000313" key="3">
    <source>
        <dbReference type="EMBL" id="KAA6303306.1"/>
    </source>
</evidence>
<accession>A0A5M8P4R2</accession>
<feature type="chain" id="PRO_5033493246" description="F5/8 type C domain-containing protein" evidence="1">
    <location>
        <begin position="24"/>
        <end position="735"/>
    </location>
</feature>
<organism evidence="3 5">
    <name type="scientific">Candidatus Ordinivivax streblomastigis</name>
    <dbReference type="NCBI Taxonomy" id="2540710"/>
    <lineage>
        <taxon>Bacteria</taxon>
        <taxon>Pseudomonadati</taxon>
        <taxon>Bacteroidota</taxon>
        <taxon>Bacteroidia</taxon>
        <taxon>Bacteroidales</taxon>
        <taxon>Candidatus Ordinivivax</taxon>
    </lineage>
</organism>
<evidence type="ECO:0000313" key="4">
    <source>
        <dbReference type="EMBL" id="KAA6303341.1"/>
    </source>
</evidence>
<dbReference type="EMBL" id="SNRX01000002">
    <property type="protein sequence ID" value="KAA6303306.1"/>
    <property type="molecule type" value="Genomic_DNA"/>
</dbReference>